<dbReference type="OrthoDB" id="6368698at2759"/>
<dbReference type="AlphaFoldDB" id="A0A5B7FW17"/>
<evidence type="ECO:0000313" key="1">
    <source>
        <dbReference type="EMBL" id="MPC51920.1"/>
    </source>
</evidence>
<gene>
    <name evidence="1" type="ORF">E2C01_045777</name>
</gene>
<reference evidence="1 2" key="1">
    <citation type="submission" date="2019-05" db="EMBL/GenBank/DDBJ databases">
        <title>Another draft genome of Portunus trituberculatus and its Hox gene families provides insights of decapod evolution.</title>
        <authorList>
            <person name="Jeong J.-H."/>
            <person name="Song I."/>
            <person name="Kim S."/>
            <person name="Choi T."/>
            <person name="Kim D."/>
            <person name="Ryu S."/>
            <person name="Kim W."/>
        </authorList>
    </citation>
    <scope>NUCLEOTIDE SEQUENCE [LARGE SCALE GENOMIC DNA]</scope>
    <source>
        <tissue evidence="1">Muscle</tissue>
    </source>
</reference>
<comment type="caution">
    <text evidence="1">The sequence shown here is derived from an EMBL/GenBank/DDBJ whole genome shotgun (WGS) entry which is preliminary data.</text>
</comment>
<dbReference type="EMBL" id="VSRR010010510">
    <property type="protein sequence ID" value="MPC51920.1"/>
    <property type="molecule type" value="Genomic_DNA"/>
</dbReference>
<accession>A0A5B7FW17</accession>
<evidence type="ECO:0000313" key="2">
    <source>
        <dbReference type="Proteomes" id="UP000324222"/>
    </source>
</evidence>
<keyword evidence="2" id="KW-1185">Reference proteome</keyword>
<organism evidence="1 2">
    <name type="scientific">Portunus trituberculatus</name>
    <name type="common">Swimming crab</name>
    <name type="synonym">Neptunus trituberculatus</name>
    <dbReference type="NCBI Taxonomy" id="210409"/>
    <lineage>
        <taxon>Eukaryota</taxon>
        <taxon>Metazoa</taxon>
        <taxon>Ecdysozoa</taxon>
        <taxon>Arthropoda</taxon>
        <taxon>Crustacea</taxon>
        <taxon>Multicrustacea</taxon>
        <taxon>Malacostraca</taxon>
        <taxon>Eumalacostraca</taxon>
        <taxon>Eucarida</taxon>
        <taxon>Decapoda</taxon>
        <taxon>Pleocyemata</taxon>
        <taxon>Brachyura</taxon>
        <taxon>Eubrachyura</taxon>
        <taxon>Portunoidea</taxon>
        <taxon>Portunidae</taxon>
        <taxon>Portuninae</taxon>
        <taxon>Portunus</taxon>
    </lineage>
</organism>
<sequence>MERQANDTHKQIILLIKKAHLIAAKTTKVLVLVASDDSNFLSTFAEWSLRSRFLVWTTRLLLFTRLQARTVQHLHETLSMTNSLLLAPAINNERFYVVTPKMRLSGDMSSNMGTCTNKIACATNR</sequence>
<protein>
    <submittedName>
        <fullName evidence="1">Uncharacterized protein</fullName>
    </submittedName>
</protein>
<proteinExistence type="predicted"/>
<name>A0A5B7FW17_PORTR</name>
<dbReference type="Proteomes" id="UP000324222">
    <property type="component" value="Unassembled WGS sequence"/>
</dbReference>